<dbReference type="SUPFAM" id="SSF57196">
    <property type="entry name" value="EGF/Laminin"/>
    <property type="match status" value="1"/>
</dbReference>
<keyword evidence="5" id="KW-0479">Metal-binding</keyword>
<dbReference type="EMBL" id="CM004472">
    <property type="protein sequence ID" value="OCT84596.1"/>
    <property type="molecule type" value="Genomic_DNA"/>
</dbReference>
<feature type="domain" description="Cadherin" evidence="22">
    <location>
        <begin position="1148"/>
        <end position="1257"/>
    </location>
</feature>
<dbReference type="FunFam" id="2.60.40.60:FF:000196">
    <property type="entry name" value="Si:dkey-22o22.2"/>
    <property type="match status" value="1"/>
</dbReference>
<evidence type="ECO:0000256" key="11">
    <source>
        <dbReference type="ARBA" id="ARBA00023136"/>
    </source>
</evidence>
<dbReference type="PRINTS" id="PR00205">
    <property type="entry name" value="CADHERIN"/>
</dbReference>
<feature type="domain" description="EGF-like" evidence="21">
    <location>
        <begin position="1833"/>
        <end position="1872"/>
    </location>
</feature>
<dbReference type="InterPro" id="IPR000152">
    <property type="entry name" value="EGF-type_Asp/Asn_hydroxyl_site"/>
</dbReference>
<sequence>MQGDATHERTNARQDARSTMRTGALSPATATNYLPAGTDRTRHPFHTTFLIAVNVHATCKITTFNSIGEDSYVIHLQLTVMDVNDESPEWTMDPLPPLAVVSPYAAAGTYVYKLQATDEDEGVSGEVEYFLLEGGDDRFAVDRSTGWIQTTGLPLLANKEYLLTVQAADMLGKKSAPIVVSVIAGLRPPQFKKASYSVNIPENVSLENVLLTVSALSHQNKSVSYSLVRNPDNLFSVHQLTGVVTLIHSVDYEREPKEFLLVVRATEHLEQLSSTAEVYVFITDVNDCIPEFQQTIYSRDNVAENAAVMTSLLQVLATDCDSGVNGEICYYTESPDFSISAQGIISPVRALDYERPGHLYEFVILAVDKGDKPNTGTATVRIRISNVNDEAPEFSQTIYRTFVSEDASPNTLIATVHAFDADGDGVAYDIVEGNKDGNFVIDPQKGLIRLHSSLLPSHHETEYVLYVTATDDNSSGGPHSLTSTTTVIVSVDDINNNKPVFHKCAGYQDHAAVLENQPPGTFVIQVEAKDADYGINGQVKYGMVHKEGTLPAFSIHPDTGTITTVQSFDREKQKEYPITIKATDQAAEPLIGLCQINIIILDENDNDPSFENNRYEYFLREDTSVGTSFLRVAAHDADYGANASITYSTAGEGPMIFKVNSSTGWLYVNHPISRRPLITQEVIATDGGNRSTKVEVAVRVTDAQNQPPVWEKDRYEIVVPENTVRDTAVVTVKATSLLGDPRVTYNLEEGLVPESNMPVRFYLTVNREESSASVLIAEPLDYETTKNFILTIRAQNVAPVPLAAFTTVYINVTDVNDNVPFFTSSIYEASVTEGLGLGTIVLQVSATDQDLGLNGEITYSILEDRTGDHALFHIDPQTGSIFTASVFDRETSSSYLLEIKSSDGLESARPGRHGQPNSDTAYVRIFISDVNDNKPSFTQSTYYVNVDEDQDVGYIVITVTAHDPDEGMNAKIRYQITAGNFGGVLDMDPDTGSIFIFQPLDYEEVQMYELTLLASDGKWEDFATVTINVMNKNDEAPVFSHNEYHGHVTEEQSKLPVLVIQVSATDPDNGAHGSLKYSLHGKGANNIFTIDEETGSLFVQKALDREEHGLWRFVVLATDEEGEGLTGFADVIIYVVDINDNAPQFTCALSSCNANVYENVPPNTTILEMTAVDADDKNEEINAILTYSILNNTMNLLSVNMFGINANTGTIYTLRNLDREKNDNYVLLVEVKDGGGLATTGTATISVLDINDHVPRFTQESWNSVISEKNDINTKVLEVSAHDEDIGENALLTFSIIDGDPDQQFTIESDRMTNQAEIKLKKKLDYENPQERWFNLTIKVEDPDFSSLSFCFIELQDCNDNAPVFVAPFVQLSPVLENITVGTVLTQVIASDADSGINGQIIFSIWPNSDVLGEFSVDPAGFVKVKKSLDRELHSQYHLVILASDQGFPSQTGSATVSFSLLDVNDNGPVFDGIYTPVIWENAAWPQIVHMNESSDLLYAADHDTLENGPPFKFSFPIEYYNSTDFLLNDNGNNTATVHALRAFDREREKDFYLPIIITDSGNPPMSATNTLLITIGDENDNPHRGGHKDVYINNYGAGWSAVELGKVYAPDEDDWDNKTYKSVSKIPVQFWLNQNNGSLVMLDKPHQGTYDLKIKVSDGIWPEVMSTVRIHVKDITREAILNSVSIRLTNMTAEEILHKDELGLSTYEQLQMTLAAVVPAHPSNVQIFSLANAEGHQTDVRFAVRESSTFYKPEVLQSVLSAHRGKVQSLLKLNTSSVEVDFCFAQDCANAQDCSYSSSRDFPFLVDTGRISFVSVTQHTNTVCRCPLRDRVHQSCSSVLQNPCLNGGTCRDTNNGYRCHCLPQFHGPLCQQTQRTFNGNGYAWFPPIRHCSDSHLSLEFISDKHDGLLLYSGPIFNQPSGNDHNFIAIGVLRSVPTVMIREGSGTLHLQFPAPVNVTDGTWHRIDIRIKKKNVSVILDRCSSSVIHEKEGVGKELLIEDRSGCEVSGLIAQEMRFWNPHSVLQLGGVKESTPPSYRQLPYQHFKGCLRNVFLNKQMYDLGASLESINSFPGCSIKDPACSSASTCEVPPRCSREPGLTSCDCSPNGSGYECEKDGKEYYFQLGSSVHYQLPHMLPTQRTYFSAMVRTRHANSIILSLTSTDRTEYIQLQMMAGLLTVSYNIGDGDLMVQLADHKIDTGEWNEVTMERIQNEFTLRANQGNRQREITDAPGTYKEIKVDPNSIILGTTSPQFLSFQGCMKEARLNNYRLPMENHTTSTVTIINIHGVKEGCISKACKENPCSKDFICTDLWMMHKCSCPPGYLHIENATTQGCIYTECARTPCKYGTCVAQSPTDYLCHCSEGYAGSKCDILLQTSDPGFGFSIFLAIGVCVLCLIAVLLGVFLWSRCKVKRKNQGVYHVSAYNDELEDTRQNIFQYNEEGGGEEDQDAFNMTELQLSLQSSPVNTLCRTMRTIHLNSPLSCDYHTSVSQEEPSQLPPSKPSCSFTSGDFGQYFYDIFKDTTYIQQALSCDSLKVYDMEGDGSVASSLSTLASSGVDEDLVFEDINDWGPKFGKLSKLYSYTEEDDLQ</sequence>
<feature type="domain" description="Cadherin" evidence="22">
    <location>
        <begin position="1040"/>
        <end position="1145"/>
    </location>
</feature>
<evidence type="ECO:0000256" key="15">
    <source>
        <dbReference type="PROSITE-ProRule" id="PRU00076"/>
    </source>
</evidence>
<dbReference type="GO" id="GO:0005509">
    <property type="term" value="F:calcium ion binding"/>
    <property type="evidence" value="ECO:0007669"/>
    <property type="project" value="UniProtKB-UniRule"/>
</dbReference>
<evidence type="ECO:0000256" key="6">
    <source>
        <dbReference type="ARBA" id="ARBA00022729"/>
    </source>
</evidence>
<dbReference type="FunFam" id="2.60.40.60:FF:000022">
    <property type="entry name" value="Cadherin 2"/>
    <property type="match status" value="1"/>
</dbReference>
<dbReference type="SUPFAM" id="SSF49313">
    <property type="entry name" value="Cadherin-like"/>
    <property type="match status" value="15"/>
</dbReference>
<feature type="domain" description="Cadherin" evidence="22">
    <location>
        <begin position="302"/>
        <end position="394"/>
    </location>
</feature>
<feature type="domain" description="Cadherin" evidence="22">
    <location>
        <begin position="1258"/>
        <end position="1365"/>
    </location>
</feature>
<evidence type="ECO:0000256" key="12">
    <source>
        <dbReference type="ARBA" id="ARBA00023157"/>
    </source>
</evidence>
<feature type="domain" description="Cadherin" evidence="22">
    <location>
        <begin position="395"/>
        <end position="501"/>
    </location>
</feature>
<dbReference type="PROSITE" id="PS00022">
    <property type="entry name" value="EGF_1"/>
    <property type="match status" value="2"/>
</dbReference>
<dbReference type="Gene3D" id="2.60.40.60">
    <property type="entry name" value="Cadherins"/>
    <property type="match status" value="14"/>
</dbReference>
<dbReference type="FunFam" id="4.10.900.10:FF:000007">
    <property type="entry name" value="Cadherin 22"/>
    <property type="match status" value="1"/>
</dbReference>
<feature type="domain" description="Laminin G" evidence="20">
    <location>
        <begin position="2119"/>
        <end position="2292"/>
    </location>
</feature>
<dbReference type="FunFam" id="2.60.40.60:FF:000234">
    <property type="entry name" value="Si:dkey-22o22.2"/>
    <property type="match status" value="1"/>
</dbReference>
<evidence type="ECO:0000256" key="10">
    <source>
        <dbReference type="ARBA" id="ARBA00022989"/>
    </source>
</evidence>
<dbReference type="FunFam" id="2.60.40.60:FF:000232">
    <property type="entry name" value="Neural-cadherin"/>
    <property type="match status" value="1"/>
</dbReference>
<evidence type="ECO:0000259" key="20">
    <source>
        <dbReference type="PROSITE" id="PS50025"/>
    </source>
</evidence>
<evidence type="ECO:0000313" key="23">
    <source>
        <dbReference type="EMBL" id="OCT84596.1"/>
    </source>
</evidence>
<dbReference type="InterPro" id="IPR015919">
    <property type="entry name" value="Cadherin-like_sf"/>
</dbReference>
<gene>
    <name evidence="23" type="ORF">XELAEV_18022749mg</name>
</gene>
<dbReference type="Gene3D" id="2.60.120.200">
    <property type="match status" value="2"/>
</dbReference>
<feature type="domain" description="Cadherin" evidence="22">
    <location>
        <begin position="938"/>
        <end position="1039"/>
    </location>
</feature>
<keyword evidence="9 16" id="KW-0130">Cell adhesion</keyword>
<keyword evidence="7" id="KW-0677">Repeat</keyword>
<comment type="subcellular location">
    <subcellularLocation>
        <location evidence="16">Cell membrane</location>
        <topology evidence="16">Single-pass type I membrane protein</topology>
    </subcellularLocation>
    <subcellularLocation>
        <location evidence="1">Membrane</location>
        <topology evidence="1">Single-pass membrane protein</topology>
    </subcellularLocation>
</comment>
<dbReference type="FunFam" id="2.10.25.10:FF:000562">
    <property type="entry name" value="Neural-cadherin"/>
    <property type="match status" value="1"/>
</dbReference>
<dbReference type="SUPFAM" id="SSF49899">
    <property type="entry name" value="Concanavalin A-like lectins/glucanases"/>
    <property type="match status" value="2"/>
</dbReference>
<dbReference type="GO" id="GO:0005886">
    <property type="term" value="C:plasma membrane"/>
    <property type="evidence" value="ECO:0007669"/>
    <property type="project" value="UniProtKB-SubCell"/>
</dbReference>
<dbReference type="FunFam" id="2.60.40.60:FF:000680">
    <property type="entry name" value="Uncharacterized protein"/>
    <property type="match status" value="1"/>
</dbReference>
<dbReference type="Pfam" id="PF01049">
    <property type="entry name" value="CADH_Y-type_LIR"/>
    <property type="match status" value="1"/>
</dbReference>
<reference evidence="24" key="1">
    <citation type="journal article" date="2016" name="Nature">
        <title>Genome evolution in the allotetraploid frog Xenopus laevis.</title>
        <authorList>
            <person name="Session A.M."/>
            <person name="Uno Y."/>
            <person name="Kwon T."/>
            <person name="Chapman J.A."/>
            <person name="Toyoda A."/>
            <person name="Takahashi S."/>
            <person name="Fukui A."/>
            <person name="Hikosaka A."/>
            <person name="Suzuki A."/>
            <person name="Kondo M."/>
            <person name="van Heeringen S.J."/>
            <person name="Quigley I."/>
            <person name="Heinz S."/>
            <person name="Ogino H."/>
            <person name="Ochi H."/>
            <person name="Hellsten U."/>
            <person name="Lyons J.B."/>
            <person name="Simakov O."/>
            <person name="Putnam N."/>
            <person name="Stites J."/>
            <person name="Kuroki Y."/>
            <person name="Tanaka T."/>
            <person name="Michiue T."/>
            <person name="Watanabe M."/>
            <person name="Bogdanovic O."/>
            <person name="Lister R."/>
            <person name="Georgiou G."/>
            <person name="Paranjpe S.S."/>
            <person name="van Kruijsbergen I."/>
            <person name="Shu S."/>
            <person name="Carlson J."/>
            <person name="Kinoshita T."/>
            <person name="Ohta Y."/>
            <person name="Mawaribuchi S."/>
            <person name="Jenkins J."/>
            <person name="Grimwood J."/>
            <person name="Schmutz J."/>
            <person name="Mitros T."/>
            <person name="Mozaffari S.V."/>
            <person name="Suzuki Y."/>
            <person name="Haramoto Y."/>
            <person name="Yamamoto T.S."/>
            <person name="Takagi C."/>
            <person name="Heald R."/>
            <person name="Miller K."/>
            <person name="Haudenschild C."/>
            <person name="Kitzman J."/>
            <person name="Nakayama T."/>
            <person name="Izutsu Y."/>
            <person name="Robert J."/>
            <person name="Fortriede J."/>
            <person name="Burns K."/>
            <person name="Lotay V."/>
            <person name="Karimi K."/>
            <person name="Yasuoka Y."/>
            <person name="Dichmann D.S."/>
            <person name="Flajnik M.F."/>
            <person name="Houston D.W."/>
            <person name="Shendure J."/>
            <person name="DuPasquier L."/>
            <person name="Vize P.D."/>
            <person name="Zorn A.M."/>
            <person name="Ito M."/>
            <person name="Marcotte E.M."/>
            <person name="Wallingford J.B."/>
            <person name="Ito Y."/>
            <person name="Asashima M."/>
            <person name="Ueno N."/>
            <person name="Matsuda Y."/>
            <person name="Veenstra G.J."/>
            <person name="Fujiyama A."/>
            <person name="Harland R.M."/>
            <person name="Taira M."/>
            <person name="Rokhsar D.S."/>
        </authorList>
    </citation>
    <scope>NUCLEOTIDE SEQUENCE [LARGE SCALE GENOMIC DNA]</scope>
    <source>
        <strain evidence="24">J</strain>
    </source>
</reference>
<keyword evidence="12 15" id="KW-1015">Disulfide bond</keyword>
<accession>A0A974D5H9</accession>
<dbReference type="InterPro" id="IPR013320">
    <property type="entry name" value="ConA-like_dom_sf"/>
</dbReference>
<evidence type="ECO:0000313" key="24">
    <source>
        <dbReference type="Proteomes" id="UP000694892"/>
    </source>
</evidence>
<dbReference type="FunFam" id="2.60.40.60:FF:000299">
    <property type="entry name" value="Predicted protein"/>
    <property type="match status" value="1"/>
</dbReference>
<feature type="transmembrane region" description="Helical" evidence="19">
    <location>
        <begin position="2381"/>
        <end position="2406"/>
    </location>
</feature>
<feature type="domain" description="Cadherin" evidence="22">
    <location>
        <begin position="1375"/>
        <end position="1471"/>
    </location>
</feature>
<dbReference type="FunFam" id="2.60.120.200:FF:000040">
    <property type="entry name" value="neural-cadherin isoform X1"/>
    <property type="match status" value="1"/>
</dbReference>
<dbReference type="PROSITE" id="PS50025">
    <property type="entry name" value="LAM_G_DOMAIN"/>
    <property type="match status" value="2"/>
</dbReference>
<feature type="domain" description="Cadherin" evidence="22">
    <location>
        <begin position="1471"/>
        <end position="1585"/>
    </location>
</feature>
<dbReference type="PROSITE" id="PS50268">
    <property type="entry name" value="CADHERIN_2"/>
    <property type="match status" value="14"/>
</dbReference>
<evidence type="ECO:0000256" key="13">
    <source>
        <dbReference type="ARBA" id="ARBA00023180"/>
    </source>
</evidence>
<feature type="disulfide bond" evidence="15">
    <location>
        <begin position="2361"/>
        <end position="2370"/>
    </location>
</feature>
<dbReference type="CDD" id="cd00054">
    <property type="entry name" value="EGF_CA"/>
    <property type="match status" value="1"/>
</dbReference>
<dbReference type="FunFam" id="2.60.40.60:FF:000119">
    <property type="entry name" value="neural-cadherin isoform X1"/>
    <property type="match status" value="1"/>
</dbReference>
<evidence type="ECO:0000256" key="14">
    <source>
        <dbReference type="PROSITE-ProRule" id="PRU00043"/>
    </source>
</evidence>
<dbReference type="Gene3D" id="4.10.900.10">
    <property type="entry name" value="TCF3-CBD (Catenin binding domain)"/>
    <property type="match status" value="1"/>
</dbReference>
<dbReference type="CDD" id="cd11304">
    <property type="entry name" value="Cadherin_repeat"/>
    <property type="match status" value="14"/>
</dbReference>
<feature type="domain" description="Cadherin" evidence="22">
    <location>
        <begin position="513"/>
        <end position="610"/>
    </location>
</feature>
<keyword evidence="10 19" id="KW-1133">Transmembrane helix</keyword>
<dbReference type="SMART" id="SM00112">
    <property type="entry name" value="CA"/>
    <property type="match status" value="15"/>
</dbReference>
<feature type="disulfide bond" evidence="15">
    <location>
        <begin position="2339"/>
        <end position="2349"/>
    </location>
</feature>
<dbReference type="PROSITE" id="PS50026">
    <property type="entry name" value="EGF_3"/>
    <property type="match status" value="2"/>
</dbReference>
<organism evidence="23 24">
    <name type="scientific">Xenopus laevis</name>
    <name type="common">African clawed frog</name>
    <dbReference type="NCBI Taxonomy" id="8355"/>
    <lineage>
        <taxon>Eukaryota</taxon>
        <taxon>Metazoa</taxon>
        <taxon>Chordata</taxon>
        <taxon>Craniata</taxon>
        <taxon>Vertebrata</taxon>
        <taxon>Euteleostomi</taxon>
        <taxon>Amphibia</taxon>
        <taxon>Batrachia</taxon>
        <taxon>Anura</taxon>
        <taxon>Pipoidea</taxon>
        <taxon>Pipidae</taxon>
        <taxon>Xenopodinae</taxon>
        <taxon>Xenopus</taxon>
        <taxon>Xenopus</taxon>
    </lineage>
</organism>
<keyword evidence="11 19" id="KW-0472">Membrane</keyword>
<dbReference type="InterPro" id="IPR050971">
    <property type="entry name" value="Cadherin-domain_protein"/>
</dbReference>
<dbReference type="InterPro" id="IPR020894">
    <property type="entry name" value="Cadherin_CS"/>
</dbReference>
<dbReference type="PANTHER" id="PTHR24025:SF31">
    <property type="entry name" value="NEURAL-CADHERIN"/>
    <property type="match status" value="1"/>
</dbReference>
<evidence type="ECO:0000256" key="18">
    <source>
        <dbReference type="SAM" id="MobiDB-lite"/>
    </source>
</evidence>
<feature type="compositionally biased region" description="Basic and acidic residues" evidence="18">
    <location>
        <begin position="1"/>
        <end position="18"/>
    </location>
</feature>
<dbReference type="PROSITE" id="PS01186">
    <property type="entry name" value="EGF_2"/>
    <property type="match status" value="1"/>
</dbReference>
<dbReference type="GO" id="GO:0005911">
    <property type="term" value="C:cell-cell junction"/>
    <property type="evidence" value="ECO:0007669"/>
    <property type="project" value="TreeGrafter"/>
</dbReference>
<feature type="domain" description="EGF-like" evidence="21">
    <location>
        <begin position="2335"/>
        <end position="2371"/>
    </location>
</feature>
<dbReference type="FunFam" id="2.60.40.60:FF:000157">
    <property type="entry name" value="Neural-cadherin"/>
    <property type="match status" value="1"/>
</dbReference>
<evidence type="ECO:0008006" key="25">
    <source>
        <dbReference type="Google" id="ProtNLM"/>
    </source>
</evidence>
<dbReference type="OMA" id="EPWCAKV"/>
<feature type="domain" description="Cadherin" evidence="22">
    <location>
        <begin position="711"/>
        <end position="822"/>
    </location>
</feature>
<proteinExistence type="predicted"/>
<evidence type="ECO:0000256" key="7">
    <source>
        <dbReference type="ARBA" id="ARBA00022737"/>
    </source>
</evidence>
<dbReference type="FunFam" id="2.60.40.60:FF:000033">
    <property type="entry name" value="FAT atypical cadherin 1"/>
    <property type="match status" value="1"/>
</dbReference>
<dbReference type="FunFam" id="2.60.40.60:FF:000035">
    <property type="entry name" value="Protocadherin Fat 3"/>
    <property type="match status" value="1"/>
</dbReference>
<dbReference type="FunFam" id="2.60.40.60:FF:000024">
    <property type="entry name" value="FAT atypical cadherin 3"/>
    <property type="match status" value="1"/>
</dbReference>
<dbReference type="Gene3D" id="2.10.25.10">
    <property type="entry name" value="Laminin"/>
    <property type="match status" value="2"/>
</dbReference>
<dbReference type="Pfam" id="PF02210">
    <property type="entry name" value="Laminin_G_2"/>
    <property type="match status" value="2"/>
</dbReference>
<feature type="domain" description="Cadherin" evidence="22">
    <location>
        <begin position="823"/>
        <end position="937"/>
    </location>
</feature>
<dbReference type="InterPro" id="IPR056370">
    <property type="entry name" value="Shg-like_Ig-like"/>
</dbReference>
<evidence type="ECO:0000259" key="22">
    <source>
        <dbReference type="PROSITE" id="PS50268"/>
    </source>
</evidence>
<dbReference type="CDD" id="cd00053">
    <property type="entry name" value="EGF"/>
    <property type="match status" value="1"/>
</dbReference>
<dbReference type="InterPro" id="IPR000742">
    <property type="entry name" value="EGF"/>
</dbReference>
<evidence type="ECO:0000256" key="5">
    <source>
        <dbReference type="ARBA" id="ARBA00022723"/>
    </source>
</evidence>
<dbReference type="SMART" id="SM00181">
    <property type="entry name" value="EGF"/>
    <property type="match status" value="3"/>
</dbReference>
<feature type="domain" description="Cadherin" evidence="22">
    <location>
        <begin position="192"/>
        <end position="292"/>
    </location>
</feature>
<feature type="domain" description="Laminin G" evidence="20">
    <location>
        <begin position="1873"/>
        <end position="2074"/>
    </location>
</feature>
<keyword evidence="2" id="KW-1003">Cell membrane</keyword>
<evidence type="ECO:0000256" key="17">
    <source>
        <dbReference type="RuleBase" id="RU004357"/>
    </source>
</evidence>
<protein>
    <recommendedName>
        <fullName evidence="25">Neural-cadherin-like</fullName>
    </recommendedName>
</protein>
<evidence type="ECO:0000256" key="19">
    <source>
        <dbReference type="SAM" id="Phobius"/>
    </source>
</evidence>
<dbReference type="FunFam" id="2.60.40.60:FF:000125">
    <property type="entry name" value="Neural-cadherin"/>
    <property type="match status" value="1"/>
</dbReference>
<name>A0A974D5H9_XENLA</name>
<dbReference type="SMART" id="SM00282">
    <property type="entry name" value="LamG"/>
    <property type="match status" value="2"/>
</dbReference>
<evidence type="ECO:0000256" key="8">
    <source>
        <dbReference type="ARBA" id="ARBA00022837"/>
    </source>
</evidence>
<dbReference type="InterPro" id="IPR001791">
    <property type="entry name" value="Laminin_G"/>
</dbReference>
<dbReference type="InterPro" id="IPR001881">
    <property type="entry name" value="EGF-like_Ca-bd_dom"/>
</dbReference>
<dbReference type="Pfam" id="PF24811">
    <property type="entry name" value="Ig_Shg"/>
    <property type="match status" value="1"/>
</dbReference>
<dbReference type="Pfam" id="PF00028">
    <property type="entry name" value="Cadherin"/>
    <property type="match status" value="12"/>
</dbReference>
<evidence type="ECO:0000256" key="2">
    <source>
        <dbReference type="ARBA" id="ARBA00022475"/>
    </source>
</evidence>
<keyword evidence="4 16" id="KW-0812">Transmembrane</keyword>
<dbReference type="FunFam" id="2.60.40.60:FF:000136">
    <property type="entry name" value="Neural-cadherin"/>
    <property type="match status" value="1"/>
</dbReference>
<evidence type="ECO:0000256" key="1">
    <source>
        <dbReference type="ARBA" id="ARBA00004167"/>
    </source>
</evidence>
<comment type="function">
    <text evidence="17">Cadherins are calcium-dependent cell adhesion proteins.</text>
</comment>
<feature type="disulfide bond" evidence="15">
    <location>
        <begin position="1862"/>
        <end position="1871"/>
    </location>
</feature>
<comment type="caution">
    <text evidence="15">Lacks conserved residue(s) required for the propagation of feature annotation.</text>
</comment>
<keyword evidence="6" id="KW-0732">Signal</keyword>
<evidence type="ECO:0000256" key="4">
    <source>
        <dbReference type="ARBA" id="ARBA00022692"/>
    </source>
</evidence>
<feature type="region of interest" description="Disordered" evidence="18">
    <location>
        <begin position="1"/>
        <end position="37"/>
    </location>
</feature>
<evidence type="ECO:0000256" key="9">
    <source>
        <dbReference type="ARBA" id="ARBA00022889"/>
    </source>
</evidence>
<evidence type="ECO:0000259" key="21">
    <source>
        <dbReference type="PROSITE" id="PS50026"/>
    </source>
</evidence>
<dbReference type="InterPro" id="IPR027397">
    <property type="entry name" value="Catenin-bd_sf"/>
</dbReference>
<evidence type="ECO:0000256" key="3">
    <source>
        <dbReference type="ARBA" id="ARBA00022536"/>
    </source>
</evidence>
<dbReference type="GO" id="GO:0007156">
    <property type="term" value="P:homophilic cell adhesion via plasma membrane adhesion molecules"/>
    <property type="evidence" value="ECO:0007669"/>
    <property type="project" value="InterPro"/>
</dbReference>
<dbReference type="PANTHER" id="PTHR24025">
    <property type="entry name" value="DESMOGLEIN FAMILY MEMBER"/>
    <property type="match status" value="1"/>
</dbReference>
<dbReference type="SMART" id="SM00179">
    <property type="entry name" value="EGF_CA"/>
    <property type="match status" value="3"/>
</dbReference>
<dbReference type="PROSITE" id="PS00232">
    <property type="entry name" value="CADHERIN_1"/>
    <property type="match status" value="5"/>
</dbReference>
<dbReference type="CDD" id="cd00110">
    <property type="entry name" value="LamG"/>
    <property type="match status" value="2"/>
</dbReference>
<dbReference type="FunFam" id="2.60.120.200:FF:000215">
    <property type="entry name" value="Si:dkey-22o22.2"/>
    <property type="match status" value="1"/>
</dbReference>
<keyword evidence="3 15" id="KW-0245">EGF-like domain</keyword>
<dbReference type="InterPro" id="IPR000233">
    <property type="entry name" value="Cadherin_Y-type_LIR"/>
</dbReference>
<dbReference type="Proteomes" id="UP000694892">
    <property type="component" value="Chromosome 4L"/>
</dbReference>
<dbReference type="Pfam" id="PF00008">
    <property type="entry name" value="EGF"/>
    <property type="match status" value="1"/>
</dbReference>
<keyword evidence="13" id="KW-0325">Glycoprotein</keyword>
<feature type="domain" description="Cadherin" evidence="22">
    <location>
        <begin position="611"/>
        <end position="710"/>
    </location>
</feature>
<evidence type="ECO:0000256" key="16">
    <source>
        <dbReference type="RuleBase" id="RU003318"/>
    </source>
</evidence>
<feature type="domain" description="Cadherin" evidence="22">
    <location>
        <begin position="93"/>
        <end position="191"/>
    </location>
</feature>
<keyword evidence="8 14" id="KW-0106">Calcium</keyword>
<dbReference type="PROSITE" id="PS00010">
    <property type="entry name" value="ASX_HYDROXYL"/>
    <property type="match status" value="1"/>
</dbReference>
<dbReference type="InterPro" id="IPR002126">
    <property type="entry name" value="Cadherin-like_dom"/>
</dbReference>